<protein>
    <submittedName>
        <fullName evidence="1">Uncharacterized protein</fullName>
    </submittedName>
</protein>
<dbReference type="InterPro" id="IPR032675">
    <property type="entry name" value="LRR_dom_sf"/>
</dbReference>
<evidence type="ECO:0000313" key="1">
    <source>
        <dbReference type="EMBL" id="KAJ8425609.1"/>
    </source>
</evidence>
<gene>
    <name evidence="1" type="ORF">Cgig2_004361</name>
</gene>
<dbReference type="SUPFAM" id="SSF52058">
    <property type="entry name" value="L domain-like"/>
    <property type="match status" value="1"/>
</dbReference>
<dbReference type="EMBL" id="JAKOGI010001442">
    <property type="protein sequence ID" value="KAJ8425609.1"/>
    <property type="molecule type" value="Genomic_DNA"/>
</dbReference>
<reference evidence="1" key="1">
    <citation type="submission" date="2022-04" db="EMBL/GenBank/DDBJ databases">
        <title>Carnegiea gigantea Genome sequencing and assembly v2.</title>
        <authorList>
            <person name="Copetti D."/>
            <person name="Sanderson M.J."/>
            <person name="Burquez A."/>
            <person name="Wojciechowski M.F."/>
        </authorList>
    </citation>
    <scope>NUCLEOTIDE SEQUENCE</scope>
    <source>
        <strain evidence="1">SGP5-SGP5p</strain>
        <tissue evidence="1">Aerial part</tissue>
    </source>
</reference>
<dbReference type="OrthoDB" id="676979at2759"/>
<dbReference type="Gene3D" id="3.80.10.10">
    <property type="entry name" value="Ribonuclease Inhibitor"/>
    <property type="match status" value="1"/>
</dbReference>
<proteinExistence type="predicted"/>
<name>A0A9Q1GU56_9CARY</name>
<dbReference type="AlphaFoldDB" id="A0A9Q1GU56"/>
<accession>A0A9Q1GU56</accession>
<sequence>MAQPIRPKWVIQHLPYAELQWRVHKPMVAENLHELVGGRRSGFDSLAGKMGYDSSHIEELYLLNPTALLPCFVILSGGSLSSHFTHFLVSSYSFCFGYLELELLLKLKASLLRPKLPSDISEHFVGSSILVNRTRDRTAKQSEHLTLSATNMTANDPVGAIRWLQRLLTPLPELVNLKQIKYLDLGGNYFSDWNSLTGKLPSSLSQLLNIQELHLGYSNTFEGRIPPEWNYSSSLIVPDLASCDLNGTIPSTFGRLKQLEYLFSQENSLPRRRIPKCFSQLKQLELLHLFGNKMDGPIPGFIGDLSNLHVLYTILNLGFLKILGRIEKFILMLDFSDCRIRVQFQGSCAREAS</sequence>
<dbReference type="PANTHER" id="PTHR48010:SF58">
    <property type="entry name" value="RECEPTOR PROTEIN KINASE-LIKE PROTEIN ZAR1"/>
    <property type="match status" value="1"/>
</dbReference>
<dbReference type="PANTHER" id="PTHR48010">
    <property type="entry name" value="OS05G0588300 PROTEIN"/>
    <property type="match status" value="1"/>
</dbReference>
<dbReference type="Proteomes" id="UP001153076">
    <property type="component" value="Unassembled WGS sequence"/>
</dbReference>
<comment type="caution">
    <text evidence="1">The sequence shown here is derived from an EMBL/GenBank/DDBJ whole genome shotgun (WGS) entry which is preliminary data.</text>
</comment>
<organism evidence="1 2">
    <name type="scientific">Carnegiea gigantea</name>
    <dbReference type="NCBI Taxonomy" id="171969"/>
    <lineage>
        <taxon>Eukaryota</taxon>
        <taxon>Viridiplantae</taxon>
        <taxon>Streptophyta</taxon>
        <taxon>Embryophyta</taxon>
        <taxon>Tracheophyta</taxon>
        <taxon>Spermatophyta</taxon>
        <taxon>Magnoliopsida</taxon>
        <taxon>eudicotyledons</taxon>
        <taxon>Gunneridae</taxon>
        <taxon>Pentapetalae</taxon>
        <taxon>Caryophyllales</taxon>
        <taxon>Cactineae</taxon>
        <taxon>Cactaceae</taxon>
        <taxon>Cactoideae</taxon>
        <taxon>Echinocereeae</taxon>
        <taxon>Carnegiea</taxon>
    </lineage>
</organism>
<evidence type="ECO:0000313" key="2">
    <source>
        <dbReference type="Proteomes" id="UP001153076"/>
    </source>
</evidence>
<keyword evidence="2" id="KW-1185">Reference proteome</keyword>
<dbReference type="InterPro" id="IPR050994">
    <property type="entry name" value="At_inactive_RLKs"/>
</dbReference>